<protein>
    <recommendedName>
        <fullName evidence="1">ESAT-6-like protein</fullName>
    </recommendedName>
</protein>
<comment type="similarity">
    <text evidence="1">Belongs to the WXG100 family.</text>
</comment>
<name>C0VYJ2_9ACTO</name>
<evidence type="ECO:0000313" key="3">
    <source>
        <dbReference type="Proteomes" id="UP000010301"/>
    </source>
</evidence>
<dbReference type="STRING" id="525245.HMPREF0044_0232"/>
<keyword evidence="3" id="KW-1185">Reference proteome</keyword>
<dbReference type="RefSeq" id="WP_006547229.1">
    <property type="nucleotide sequence ID" value="NZ_DS999545.1"/>
</dbReference>
<dbReference type="Pfam" id="PF06013">
    <property type="entry name" value="WXG100"/>
    <property type="match status" value="1"/>
</dbReference>
<evidence type="ECO:0000256" key="1">
    <source>
        <dbReference type="RuleBase" id="RU362001"/>
    </source>
</evidence>
<dbReference type="Proteomes" id="UP000010301">
    <property type="component" value="Unassembled WGS sequence"/>
</dbReference>
<organism evidence="2 3">
    <name type="scientific">Gleimia coleocanis DSM 15436</name>
    <dbReference type="NCBI Taxonomy" id="525245"/>
    <lineage>
        <taxon>Bacteria</taxon>
        <taxon>Bacillati</taxon>
        <taxon>Actinomycetota</taxon>
        <taxon>Actinomycetes</taxon>
        <taxon>Actinomycetales</taxon>
        <taxon>Actinomycetaceae</taxon>
        <taxon>Gleimia</taxon>
    </lineage>
</organism>
<dbReference type="NCBIfam" id="TIGR03930">
    <property type="entry name" value="WXG100_ESAT6"/>
    <property type="match status" value="1"/>
</dbReference>
<dbReference type="AlphaFoldDB" id="C0VYJ2"/>
<sequence length="95" mass="10396">MTMFQVDVAEVARTSALVKSSVENVRTEVTALMAHLRDLEASWTGQAATQFHLLAEEWQATQAQVEATLDDIGVRLQLAATQYADVESQATGLFL</sequence>
<dbReference type="eggNOG" id="COG4842">
    <property type="taxonomic scope" value="Bacteria"/>
</dbReference>
<dbReference type="EMBL" id="ACFG01000004">
    <property type="protein sequence ID" value="EEH64495.1"/>
    <property type="molecule type" value="Genomic_DNA"/>
</dbReference>
<dbReference type="SUPFAM" id="SSF140453">
    <property type="entry name" value="EsxAB dimer-like"/>
    <property type="match status" value="1"/>
</dbReference>
<proteinExistence type="inferred from homology"/>
<evidence type="ECO:0000313" key="2">
    <source>
        <dbReference type="EMBL" id="EEH64495.1"/>
    </source>
</evidence>
<dbReference type="InterPro" id="IPR036689">
    <property type="entry name" value="ESAT-6-like_sf"/>
</dbReference>
<dbReference type="InterPro" id="IPR010310">
    <property type="entry name" value="T7SS_ESAT-6-like"/>
</dbReference>
<dbReference type="Gene3D" id="1.10.287.1060">
    <property type="entry name" value="ESAT-6-like"/>
    <property type="match status" value="1"/>
</dbReference>
<dbReference type="HOGENOM" id="CLU_151185_6_0_11"/>
<reference evidence="2 3" key="1">
    <citation type="submission" date="2009-01" db="EMBL/GenBank/DDBJ databases">
        <authorList>
            <person name="Qin X."/>
            <person name="Bachman B."/>
            <person name="Battles P."/>
            <person name="Bell A."/>
            <person name="Bess C."/>
            <person name="Bickham C."/>
            <person name="Chaboub L."/>
            <person name="Chen D."/>
            <person name="Coyle M."/>
            <person name="Deiros D.R."/>
            <person name="Dinh H."/>
            <person name="Forbes L."/>
            <person name="Fowler G."/>
            <person name="Francisco L."/>
            <person name="Fu Q."/>
            <person name="Gubbala S."/>
            <person name="Hale W."/>
            <person name="Han Y."/>
            <person name="Hemphill L."/>
            <person name="Highlander S.K."/>
            <person name="Hirani K."/>
            <person name="Hogues M."/>
            <person name="Jackson L."/>
            <person name="Jakkamsetti A."/>
            <person name="Javaid M."/>
            <person name="Jiang H."/>
            <person name="Korchina V."/>
            <person name="Kovar C."/>
            <person name="Lara F."/>
            <person name="Lee S."/>
            <person name="Mata R."/>
            <person name="Mathew T."/>
            <person name="Moen C."/>
            <person name="Morales K."/>
            <person name="Munidasa M."/>
            <person name="Nazareth L."/>
            <person name="Ngo R."/>
            <person name="Nguyen L."/>
            <person name="Okwuonu G."/>
            <person name="Ongeri F."/>
            <person name="Patil S."/>
            <person name="Petrosino J."/>
            <person name="Pham C."/>
            <person name="Pham P."/>
            <person name="Pu L.-L."/>
            <person name="Puazo M."/>
            <person name="Raj R."/>
            <person name="Reid J."/>
            <person name="Rouhana J."/>
            <person name="Saada N."/>
            <person name="Shang Y."/>
            <person name="Simmons D."/>
            <person name="Thornton R."/>
            <person name="Warren J."/>
            <person name="Weissenberger G."/>
            <person name="Zhang J."/>
            <person name="Zhang L."/>
            <person name="Zhou C."/>
            <person name="Zhu D."/>
            <person name="Muzny D."/>
            <person name="Worley K."/>
            <person name="Gibbs R."/>
        </authorList>
    </citation>
    <scope>NUCLEOTIDE SEQUENCE [LARGE SCALE GENOMIC DNA]</scope>
    <source>
        <strain evidence="2 3">DSM 15436</strain>
    </source>
</reference>
<gene>
    <name evidence="2" type="ORF">HMPREF0044_0232</name>
</gene>
<accession>C0VYJ2</accession>
<comment type="caution">
    <text evidence="2">The sequence shown here is derived from an EMBL/GenBank/DDBJ whole genome shotgun (WGS) entry which is preliminary data.</text>
</comment>